<dbReference type="GO" id="GO:0004523">
    <property type="term" value="F:RNA-DNA hybrid ribonuclease activity"/>
    <property type="evidence" value="ECO:0007669"/>
    <property type="project" value="InterPro"/>
</dbReference>
<dbReference type="SUPFAM" id="SSF53098">
    <property type="entry name" value="Ribonuclease H-like"/>
    <property type="match status" value="1"/>
</dbReference>
<dbReference type="InterPro" id="IPR052929">
    <property type="entry name" value="RNase_H-like_EbsB-rel"/>
</dbReference>
<gene>
    <name evidence="2" type="ORF">NE237_028356</name>
</gene>
<dbReference type="Proteomes" id="UP001141806">
    <property type="component" value="Unassembled WGS sequence"/>
</dbReference>
<feature type="domain" description="RNase H type-1" evidence="1">
    <location>
        <begin position="19"/>
        <end position="117"/>
    </location>
</feature>
<dbReference type="PANTHER" id="PTHR47074">
    <property type="entry name" value="BNAC02G40300D PROTEIN"/>
    <property type="match status" value="1"/>
</dbReference>
<protein>
    <recommendedName>
        <fullName evidence="1">RNase H type-1 domain-containing protein</fullName>
    </recommendedName>
</protein>
<dbReference type="Pfam" id="PF13456">
    <property type="entry name" value="RVT_3"/>
    <property type="match status" value="1"/>
</dbReference>
<dbReference type="InterPro" id="IPR012337">
    <property type="entry name" value="RNaseH-like_sf"/>
</dbReference>
<dbReference type="EMBL" id="JAMYWD010000012">
    <property type="protein sequence ID" value="KAJ4951524.1"/>
    <property type="molecule type" value="Genomic_DNA"/>
</dbReference>
<dbReference type="CDD" id="cd06222">
    <property type="entry name" value="RNase_H_like"/>
    <property type="match status" value="1"/>
</dbReference>
<evidence type="ECO:0000259" key="1">
    <source>
        <dbReference type="Pfam" id="PF13456"/>
    </source>
</evidence>
<dbReference type="AlphaFoldDB" id="A0A9Q0GQ73"/>
<dbReference type="InterPro" id="IPR002156">
    <property type="entry name" value="RNaseH_domain"/>
</dbReference>
<name>A0A9Q0GQ73_9MAGN</name>
<evidence type="ECO:0000313" key="3">
    <source>
        <dbReference type="Proteomes" id="UP001141806"/>
    </source>
</evidence>
<keyword evidence="3" id="KW-1185">Reference proteome</keyword>
<dbReference type="PANTHER" id="PTHR47074:SF73">
    <property type="entry name" value="OS04G0448401 PROTEIN"/>
    <property type="match status" value="1"/>
</dbReference>
<dbReference type="OrthoDB" id="993362at2759"/>
<accession>A0A9Q0GQ73</accession>
<dbReference type="InterPro" id="IPR044730">
    <property type="entry name" value="RNase_H-like_dom_plant"/>
</dbReference>
<organism evidence="2 3">
    <name type="scientific">Protea cynaroides</name>
    <dbReference type="NCBI Taxonomy" id="273540"/>
    <lineage>
        <taxon>Eukaryota</taxon>
        <taxon>Viridiplantae</taxon>
        <taxon>Streptophyta</taxon>
        <taxon>Embryophyta</taxon>
        <taxon>Tracheophyta</taxon>
        <taxon>Spermatophyta</taxon>
        <taxon>Magnoliopsida</taxon>
        <taxon>Proteales</taxon>
        <taxon>Proteaceae</taxon>
        <taxon>Protea</taxon>
    </lineage>
</organism>
<dbReference type="GO" id="GO:0003676">
    <property type="term" value="F:nucleic acid binding"/>
    <property type="evidence" value="ECO:0007669"/>
    <property type="project" value="InterPro"/>
</dbReference>
<comment type="caution">
    <text evidence="2">The sequence shown here is derived from an EMBL/GenBank/DDBJ whole genome shotgun (WGS) entry which is preliminary data.</text>
</comment>
<proteinExistence type="predicted"/>
<sequence>MAFISSTWSPPPTGSYKLNCDASFDSDQWDGGLGYIIRSFEGHPCVVVSHHMNFPSVHIGETLSTLAGIMKALATGQVPLLVESDSLDVINLISDSSASGDPHLLFVIDDIRHLSVRGECSLSTSSKRGQRGEVIWPIATPRLTGFSILQASDYPPNTVQ</sequence>
<reference evidence="2" key="1">
    <citation type="journal article" date="2023" name="Plant J.">
        <title>The genome of the king protea, Protea cynaroides.</title>
        <authorList>
            <person name="Chang J."/>
            <person name="Duong T.A."/>
            <person name="Schoeman C."/>
            <person name="Ma X."/>
            <person name="Roodt D."/>
            <person name="Barker N."/>
            <person name="Li Z."/>
            <person name="Van de Peer Y."/>
            <person name="Mizrachi E."/>
        </authorList>
    </citation>
    <scope>NUCLEOTIDE SEQUENCE</scope>
    <source>
        <tissue evidence="2">Young leaves</tissue>
    </source>
</reference>
<evidence type="ECO:0000313" key="2">
    <source>
        <dbReference type="EMBL" id="KAJ4951524.1"/>
    </source>
</evidence>